<keyword evidence="2" id="KW-1185">Reference proteome</keyword>
<protein>
    <submittedName>
        <fullName evidence="1">Disco-interacting protein 2 protein C</fullName>
    </submittedName>
</protein>
<dbReference type="PANTHER" id="PTHR22754:SF32">
    <property type="entry name" value="DISCO-INTERACTING PROTEIN 2"/>
    <property type="match status" value="1"/>
</dbReference>
<name>A0A4E0RVU7_FASHE</name>
<accession>A0A4E0RVU7</accession>
<dbReference type="SUPFAM" id="SSF56801">
    <property type="entry name" value="Acetyl-CoA synthetase-like"/>
    <property type="match status" value="1"/>
</dbReference>
<evidence type="ECO:0000313" key="2">
    <source>
        <dbReference type="Proteomes" id="UP000230066"/>
    </source>
</evidence>
<dbReference type="Proteomes" id="UP000230066">
    <property type="component" value="Unassembled WGS sequence"/>
</dbReference>
<dbReference type="PANTHER" id="PTHR22754">
    <property type="entry name" value="DISCO-INTERACTING PROTEIN 2 DIP2 -RELATED"/>
    <property type="match status" value="1"/>
</dbReference>
<comment type="caution">
    <text evidence="1">The sequence shown here is derived from an EMBL/GenBank/DDBJ whole genome shotgun (WGS) entry which is preliminary data.</text>
</comment>
<proteinExistence type="predicted"/>
<evidence type="ECO:0000313" key="1">
    <source>
        <dbReference type="EMBL" id="THD18930.1"/>
    </source>
</evidence>
<dbReference type="InterPro" id="IPR042099">
    <property type="entry name" value="ANL_N_sf"/>
</dbReference>
<reference evidence="1" key="1">
    <citation type="submission" date="2019-03" db="EMBL/GenBank/DDBJ databases">
        <title>Improved annotation for the trematode Fasciola hepatica.</title>
        <authorList>
            <person name="Choi Y.-J."/>
            <person name="Martin J."/>
            <person name="Mitreva M."/>
        </authorList>
    </citation>
    <scope>NUCLEOTIDE SEQUENCE [LARGE SCALE GENOMIC DNA]</scope>
</reference>
<dbReference type="AlphaFoldDB" id="A0A4E0RVU7"/>
<dbReference type="EMBL" id="JXXN02007941">
    <property type="protein sequence ID" value="THD18930.1"/>
    <property type="molecule type" value="Genomic_DNA"/>
</dbReference>
<dbReference type="Gene3D" id="3.40.50.12780">
    <property type="entry name" value="N-terminal domain of ligase-like"/>
    <property type="match status" value="1"/>
</dbReference>
<sequence>MLLNKLGPRGEQSLKPRDRVALIYANNEPISFLSAFYGCILASVVPIAIEVPSARRDASCQSMGFLLSSQDARIVLASEQCYKALQRGPNGDIASYPGWPRVTWINTDHHGAGTKPPRDWVPPERLPNEDTMYMEYTFTKDGSVHGVMISRRAALAHCRALTAACNYSEEDVVVCVVDCRRETGLWHAVLTVSPNAYVLSFSIVRYFRLINSDKRSSHHLTRYVDECRLGPPVILSQTTRELVNCGDYFRV</sequence>
<gene>
    <name evidence="1" type="ORF">D915_010399</name>
</gene>
<organism evidence="1 2">
    <name type="scientific">Fasciola hepatica</name>
    <name type="common">Liver fluke</name>
    <dbReference type="NCBI Taxonomy" id="6192"/>
    <lineage>
        <taxon>Eukaryota</taxon>
        <taxon>Metazoa</taxon>
        <taxon>Spiralia</taxon>
        <taxon>Lophotrochozoa</taxon>
        <taxon>Platyhelminthes</taxon>
        <taxon>Trematoda</taxon>
        <taxon>Digenea</taxon>
        <taxon>Plagiorchiida</taxon>
        <taxon>Echinostomata</taxon>
        <taxon>Echinostomatoidea</taxon>
        <taxon>Fasciolidae</taxon>
        <taxon>Fasciola</taxon>
    </lineage>
</organism>